<sequence>MELKFIILTLGVTLPFLPLLLAAKDGESCTEDEDCDYDSICHKKECKYLCGPEINLCPGRSCLLKANHVASCGVLTSLIMGEDCNNNKDCAYNLKCNLEKKKCHNPCVDYKDCEKNGTTCFVINHETICHSLTPFCQNDNDCADCMKCSGITCVNPCKDLLCVTGKKCVSINHKATCVEDEAALVSGTTGHKTCPCPWWDPFCFLGFYSYLC</sequence>
<keyword evidence="3" id="KW-1185">Reference proteome</keyword>
<evidence type="ECO:0000313" key="2">
    <source>
        <dbReference type="EMBL" id="KAH0535437.1"/>
    </source>
</evidence>
<accession>A0AAV7HXJ9</accession>
<dbReference type="EMBL" id="JAHXZJ010002982">
    <property type="protein sequence ID" value="KAH0535437.1"/>
    <property type="molecule type" value="Genomic_DNA"/>
</dbReference>
<evidence type="ECO:0000313" key="3">
    <source>
        <dbReference type="Proteomes" id="UP000826195"/>
    </source>
</evidence>
<keyword evidence="1" id="KW-0732">Signal</keyword>
<organism evidence="2 3">
    <name type="scientific">Cotesia glomerata</name>
    <name type="common">Lepidopteran parasitic wasp</name>
    <name type="synonym">Apanteles glomeratus</name>
    <dbReference type="NCBI Taxonomy" id="32391"/>
    <lineage>
        <taxon>Eukaryota</taxon>
        <taxon>Metazoa</taxon>
        <taxon>Ecdysozoa</taxon>
        <taxon>Arthropoda</taxon>
        <taxon>Hexapoda</taxon>
        <taxon>Insecta</taxon>
        <taxon>Pterygota</taxon>
        <taxon>Neoptera</taxon>
        <taxon>Endopterygota</taxon>
        <taxon>Hymenoptera</taxon>
        <taxon>Apocrita</taxon>
        <taxon>Ichneumonoidea</taxon>
        <taxon>Braconidae</taxon>
        <taxon>Microgastrinae</taxon>
        <taxon>Cotesia</taxon>
    </lineage>
</organism>
<protein>
    <submittedName>
        <fullName evidence="2">Uncharacterized protein</fullName>
    </submittedName>
</protein>
<proteinExistence type="predicted"/>
<comment type="caution">
    <text evidence="2">The sequence shown here is derived from an EMBL/GenBank/DDBJ whole genome shotgun (WGS) entry which is preliminary data.</text>
</comment>
<gene>
    <name evidence="2" type="ORF">KQX54_016427</name>
</gene>
<dbReference type="AlphaFoldDB" id="A0AAV7HXJ9"/>
<name>A0AAV7HXJ9_COTGL</name>
<feature type="chain" id="PRO_5043776020" evidence="1">
    <location>
        <begin position="23"/>
        <end position="212"/>
    </location>
</feature>
<dbReference type="Proteomes" id="UP000826195">
    <property type="component" value="Unassembled WGS sequence"/>
</dbReference>
<feature type="signal peptide" evidence="1">
    <location>
        <begin position="1"/>
        <end position="22"/>
    </location>
</feature>
<reference evidence="2 3" key="1">
    <citation type="journal article" date="2021" name="J. Hered.">
        <title>A chromosome-level genome assembly of the parasitoid wasp, Cotesia glomerata (Hymenoptera: Braconidae).</title>
        <authorList>
            <person name="Pinto B.J."/>
            <person name="Weis J.J."/>
            <person name="Gamble T."/>
            <person name="Ode P.J."/>
            <person name="Paul R."/>
            <person name="Zaspel J.M."/>
        </authorList>
    </citation>
    <scope>NUCLEOTIDE SEQUENCE [LARGE SCALE GENOMIC DNA]</scope>
    <source>
        <strain evidence="2">CgM1</strain>
    </source>
</reference>
<evidence type="ECO:0000256" key="1">
    <source>
        <dbReference type="SAM" id="SignalP"/>
    </source>
</evidence>